<evidence type="ECO:0000256" key="1">
    <source>
        <dbReference type="SAM" id="MobiDB-lite"/>
    </source>
</evidence>
<sequence length="193" mass="20010">MHKRTCQAFLTASLSASLTAFLSAFLTAFFTVAACAATTPAAQAMIMSPLPYPAASAASPSPAPSPAQAAPSPAPHLPSGTATATSFWDSGTASGLPMSYETIASPYWPLGTRVRISYEGRSAVGVVQDFGPAEWAVAQHDIPAIVDLSEKMMAGLTGARSNSVHVKFQVLSWGTGRVYRHSGTGYDLAMGRG</sequence>
<evidence type="ECO:0000256" key="2">
    <source>
        <dbReference type="SAM" id="SignalP"/>
    </source>
</evidence>
<dbReference type="Proteomes" id="UP000605992">
    <property type="component" value="Unassembled WGS sequence"/>
</dbReference>
<feature type="signal peptide" evidence="2">
    <location>
        <begin position="1"/>
        <end position="36"/>
    </location>
</feature>
<protein>
    <recommendedName>
        <fullName evidence="5">RlpA-like protein double-psi beta-barrel domain-containing protein</fullName>
    </recommendedName>
</protein>
<evidence type="ECO:0000313" key="4">
    <source>
        <dbReference type="Proteomes" id="UP000605992"/>
    </source>
</evidence>
<dbReference type="InterPro" id="IPR036908">
    <property type="entry name" value="RlpA-like_sf"/>
</dbReference>
<organism evidence="3 4">
    <name type="scientific">Planotetraspora thailandica</name>
    <dbReference type="NCBI Taxonomy" id="487172"/>
    <lineage>
        <taxon>Bacteria</taxon>
        <taxon>Bacillati</taxon>
        <taxon>Actinomycetota</taxon>
        <taxon>Actinomycetes</taxon>
        <taxon>Streptosporangiales</taxon>
        <taxon>Streptosporangiaceae</taxon>
        <taxon>Planotetraspora</taxon>
    </lineage>
</organism>
<evidence type="ECO:0000313" key="3">
    <source>
        <dbReference type="EMBL" id="GII55334.1"/>
    </source>
</evidence>
<accession>A0A8J3V7B4</accession>
<comment type="caution">
    <text evidence="3">The sequence shown here is derived from an EMBL/GenBank/DDBJ whole genome shotgun (WGS) entry which is preliminary data.</text>
</comment>
<gene>
    <name evidence="3" type="ORF">Pth03_37230</name>
</gene>
<dbReference type="EMBL" id="BOOR01000025">
    <property type="protein sequence ID" value="GII55334.1"/>
    <property type="molecule type" value="Genomic_DNA"/>
</dbReference>
<feature type="compositionally biased region" description="Low complexity" evidence="1">
    <location>
        <begin position="57"/>
        <end position="71"/>
    </location>
</feature>
<proteinExistence type="predicted"/>
<dbReference type="Gene3D" id="2.40.40.10">
    <property type="entry name" value="RlpA-like domain"/>
    <property type="match status" value="1"/>
</dbReference>
<keyword evidence="4" id="KW-1185">Reference proteome</keyword>
<evidence type="ECO:0008006" key="5">
    <source>
        <dbReference type="Google" id="ProtNLM"/>
    </source>
</evidence>
<dbReference type="AlphaFoldDB" id="A0A8J3V7B4"/>
<keyword evidence="2" id="KW-0732">Signal</keyword>
<feature type="region of interest" description="Disordered" evidence="1">
    <location>
        <begin position="57"/>
        <end position="82"/>
    </location>
</feature>
<name>A0A8J3V7B4_9ACTN</name>
<dbReference type="PROSITE" id="PS51257">
    <property type="entry name" value="PROKAR_LIPOPROTEIN"/>
    <property type="match status" value="1"/>
</dbReference>
<dbReference type="RefSeq" id="WP_203945526.1">
    <property type="nucleotide sequence ID" value="NZ_BOOR01000025.1"/>
</dbReference>
<reference evidence="3" key="1">
    <citation type="submission" date="2021-01" db="EMBL/GenBank/DDBJ databases">
        <title>Whole genome shotgun sequence of Planotetraspora thailandica NBRC 104271.</title>
        <authorList>
            <person name="Komaki H."/>
            <person name="Tamura T."/>
        </authorList>
    </citation>
    <scope>NUCLEOTIDE SEQUENCE</scope>
    <source>
        <strain evidence="3">NBRC 104271</strain>
    </source>
</reference>
<feature type="chain" id="PRO_5035219020" description="RlpA-like protein double-psi beta-barrel domain-containing protein" evidence="2">
    <location>
        <begin position="37"/>
        <end position="193"/>
    </location>
</feature>